<dbReference type="RefSeq" id="XP_064768681.1">
    <property type="nucleotide sequence ID" value="XM_064909605.1"/>
</dbReference>
<keyword evidence="2" id="KW-0812">Transmembrane</keyword>
<name>A0ABR1F931_9ASCO</name>
<keyword evidence="4" id="KW-1185">Reference proteome</keyword>
<feature type="transmembrane region" description="Helical" evidence="2">
    <location>
        <begin position="338"/>
        <end position="358"/>
    </location>
</feature>
<dbReference type="InterPro" id="IPR021369">
    <property type="entry name" value="DUF2985"/>
</dbReference>
<feature type="transmembrane region" description="Helical" evidence="2">
    <location>
        <begin position="230"/>
        <end position="253"/>
    </location>
</feature>
<feature type="transmembrane region" description="Helical" evidence="2">
    <location>
        <begin position="364"/>
        <end position="388"/>
    </location>
</feature>
<evidence type="ECO:0000256" key="1">
    <source>
        <dbReference type="SAM" id="MobiDB-lite"/>
    </source>
</evidence>
<feature type="region of interest" description="Disordered" evidence="1">
    <location>
        <begin position="14"/>
        <end position="118"/>
    </location>
</feature>
<dbReference type="PANTHER" id="PTHR35872">
    <property type="entry name" value="INTEGRAL MEMBRANE PROTEIN (AFU_ORTHOLOGUE AFUA_5G07110)"/>
    <property type="match status" value="1"/>
</dbReference>
<feature type="compositionally biased region" description="Polar residues" evidence="1">
    <location>
        <begin position="103"/>
        <end position="117"/>
    </location>
</feature>
<dbReference type="GeneID" id="90035117"/>
<sequence length="433" mass="47552">MRCWRKETFVEEKQVMQSIPEDSSSGTAHGKAPVDDSSAREKFYGSRHLSLMKPAKQQSGSLKIMSENSMRHSFVEEAEESEPVSPLTMPKPSPFSATRGRNRSQSTPPQYIRTNSEPPIPSAFKRIGSFAADGTRRKRRPTVSQAGAAVIGGITEVVPHPGVMAAAFASVAVAPSPTEVILRKSTVGDVSLVLSTASASEIKVRPRHTKILVATYLKHAWGFVTTVKGFFITVYLCLVIAFGGMLFLILIGAAPAMNRHDSPTSNDTPGKRWIEIDSQVLNALFCVTGFGLMPQRTKHLYFLIKGQIKGTEATDRQLMKRYIWYVPGRNWAQLAAVLYLYELNSIFQVVMAAGMWAYNRHNRPAWLTGMTMGLGFGSSIVGGIIAGLEERKIRKEAKAMGEDPELGRVESDEEIVLPSTKVSSTKEEETAGK</sequence>
<dbReference type="Proteomes" id="UP001498771">
    <property type="component" value="Unassembled WGS sequence"/>
</dbReference>
<evidence type="ECO:0000256" key="2">
    <source>
        <dbReference type="SAM" id="Phobius"/>
    </source>
</evidence>
<feature type="compositionally biased region" description="Basic and acidic residues" evidence="1">
    <location>
        <begin position="32"/>
        <end position="44"/>
    </location>
</feature>
<organism evidence="3 4">
    <name type="scientific">Myxozyma melibiosi</name>
    <dbReference type="NCBI Taxonomy" id="54550"/>
    <lineage>
        <taxon>Eukaryota</taxon>
        <taxon>Fungi</taxon>
        <taxon>Dikarya</taxon>
        <taxon>Ascomycota</taxon>
        <taxon>Saccharomycotina</taxon>
        <taxon>Lipomycetes</taxon>
        <taxon>Lipomycetales</taxon>
        <taxon>Lipomycetaceae</taxon>
        <taxon>Myxozyma</taxon>
    </lineage>
</organism>
<dbReference type="EMBL" id="JBBJBU010000004">
    <property type="protein sequence ID" value="KAK7205648.1"/>
    <property type="molecule type" value="Genomic_DNA"/>
</dbReference>
<keyword evidence="2" id="KW-0472">Membrane</keyword>
<keyword evidence="2" id="KW-1133">Transmembrane helix</keyword>
<feature type="compositionally biased region" description="Polar residues" evidence="1">
    <location>
        <begin position="15"/>
        <end position="27"/>
    </location>
</feature>
<evidence type="ECO:0000313" key="3">
    <source>
        <dbReference type="EMBL" id="KAK7205648.1"/>
    </source>
</evidence>
<evidence type="ECO:0000313" key="4">
    <source>
        <dbReference type="Proteomes" id="UP001498771"/>
    </source>
</evidence>
<gene>
    <name evidence="3" type="ORF">BZA70DRAFT_137014</name>
</gene>
<protein>
    <submittedName>
        <fullName evidence="3">Uncharacterized protein</fullName>
    </submittedName>
</protein>
<proteinExistence type="predicted"/>
<dbReference type="Pfam" id="PF11204">
    <property type="entry name" value="DUF2985"/>
    <property type="match status" value="1"/>
</dbReference>
<comment type="caution">
    <text evidence="3">The sequence shown here is derived from an EMBL/GenBank/DDBJ whole genome shotgun (WGS) entry which is preliminary data.</text>
</comment>
<dbReference type="PANTHER" id="PTHR35872:SF1">
    <property type="entry name" value="ALPHA-L-RHAMNOSIDASE C"/>
    <property type="match status" value="1"/>
</dbReference>
<accession>A0ABR1F931</accession>
<reference evidence="3 4" key="1">
    <citation type="submission" date="2024-03" db="EMBL/GenBank/DDBJ databases">
        <title>Genome-scale model development and genomic sequencing of the oleaginous clade Lipomyces.</title>
        <authorList>
            <consortium name="Lawrence Berkeley National Laboratory"/>
            <person name="Czajka J.J."/>
            <person name="Han Y."/>
            <person name="Kim J."/>
            <person name="Mondo S.J."/>
            <person name="Hofstad B.A."/>
            <person name="Robles A."/>
            <person name="Haridas S."/>
            <person name="Riley R."/>
            <person name="LaButti K."/>
            <person name="Pangilinan J."/>
            <person name="Andreopoulos W."/>
            <person name="Lipzen A."/>
            <person name="Yan J."/>
            <person name="Wang M."/>
            <person name="Ng V."/>
            <person name="Grigoriev I.V."/>
            <person name="Spatafora J.W."/>
            <person name="Magnuson J.K."/>
            <person name="Baker S.E."/>
            <person name="Pomraning K.R."/>
        </authorList>
    </citation>
    <scope>NUCLEOTIDE SEQUENCE [LARGE SCALE GENOMIC DNA]</scope>
    <source>
        <strain evidence="3 4">Phaff 52-87</strain>
    </source>
</reference>